<dbReference type="SUPFAM" id="SSF109854">
    <property type="entry name" value="DinB/YfiT-like putative metalloenzymes"/>
    <property type="match status" value="1"/>
</dbReference>
<protein>
    <submittedName>
        <fullName evidence="4">Damage-inducible protein DinB</fullName>
    </submittedName>
</protein>
<dbReference type="InterPro" id="IPR034660">
    <property type="entry name" value="DinB/YfiT-like"/>
</dbReference>
<dbReference type="Gene3D" id="1.20.120.450">
    <property type="entry name" value="dinb family like domain"/>
    <property type="match status" value="1"/>
</dbReference>
<feature type="binding site" evidence="3">
    <location>
        <position position="133"/>
    </location>
    <ligand>
        <name>a divalent metal cation</name>
        <dbReference type="ChEBI" id="CHEBI:60240"/>
    </ligand>
</feature>
<sequence>MEKQEYEWIKQTRQILLDQCKELNGNDFTKEFGFGFQSIRDTLVHAAGCYHAWLGSFVLSKTSSPLLTKEEINGMQIEDIQRYFQQANVYVDAVFEQFTDKFDNIIEKEPSWKLGSGAVRKTPHQLLIHSITHEFHHKGQIVAMLRLLGYIPQNTDILGLPEKEFAIHKYR</sequence>
<dbReference type="GO" id="GO:0046872">
    <property type="term" value="F:metal ion binding"/>
    <property type="evidence" value="ECO:0007669"/>
    <property type="project" value="UniProtKB-KW"/>
</dbReference>
<name>A0AAJ4D1X7_9BACI</name>
<evidence type="ECO:0000313" key="4">
    <source>
        <dbReference type="EMBL" id="QAT64874.1"/>
    </source>
</evidence>
<dbReference type="PANTHER" id="PTHR37302:SF3">
    <property type="entry name" value="DAMAGE-INDUCIBLE PROTEIN DINB"/>
    <property type="match status" value="1"/>
</dbReference>
<dbReference type="GeneID" id="82852646"/>
<reference evidence="4 5" key="1">
    <citation type="submission" date="2019-01" db="EMBL/GenBank/DDBJ databases">
        <title>Genome sequence of Bacillus glycinifermentans SRCM103574.</title>
        <authorList>
            <person name="Kong H.-J."/>
            <person name="Jeong S.-Y."/>
            <person name="Jeong D.-Y."/>
        </authorList>
    </citation>
    <scope>NUCLEOTIDE SEQUENCE [LARGE SCALE GENOMIC DNA]</scope>
    <source>
        <strain evidence="4 5">SRCM103574</strain>
    </source>
</reference>
<dbReference type="KEGG" id="bgy:BGLY_1568"/>
<organism evidence="4 5">
    <name type="scientific">Bacillus glycinifermentans</name>
    <dbReference type="NCBI Taxonomy" id="1664069"/>
    <lineage>
        <taxon>Bacteria</taxon>
        <taxon>Bacillati</taxon>
        <taxon>Bacillota</taxon>
        <taxon>Bacilli</taxon>
        <taxon>Bacillales</taxon>
        <taxon>Bacillaceae</taxon>
        <taxon>Bacillus</taxon>
    </lineage>
</organism>
<dbReference type="EMBL" id="CP035232">
    <property type="protein sequence ID" value="QAT64874.1"/>
    <property type="molecule type" value="Genomic_DNA"/>
</dbReference>
<keyword evidence="2 3" id="KW-0479">Metal-binding</keyword>
<comment type="similarity">
    <text evidence="1">Belongs to the DinB family.</text>
</comment>
<dbReference type="InterPro" id="IPR007837">
    <property type="entry name" value="DinB"/>
</dbReference>
<accession>A0AAJ4D1X7</accession>
<evidence type="ECO:0000256" key="2">
    <source>
        <dbReference type="ARBA" id="ARBA00022723"/>
    </source>
</evidence>
<dbReference type="PANTHER" id="PTHR37302">
    <property type="entry name" value="SLR1116 PROTEIN"/>
    <property type="match status" value="1"/>
</dbReference>
<dbReference type="AlphaFoldDB" id="A0AAJ4D1X7"/>
<dbReference type="Proteomes" id="UP000288675">
    <property type="component" value="Chromosome"/>
</dbReference>
<dbReference type="RefSeq" id="WP_046132307.1">
    <property type="nucleotide sequence ID" value="NZ_CP035232.1"/>
</dbReference>
<dbReference type="Pfam" id="PF05163">
    <property type="entry name" value="DinB"/>
    <property type="match status" value="1"/>
</dbReference>
<proteinExistence type="inferred from homology"/>
<evidence type="ECO:0000256" key="3">
    <source>
        <dbReference type="PIRSR" id="PIRSR607837-1"/>
    </source>
</evidence>
<feature type="binding site" evidence="3">
    <location>
        <position position="137"/>
    </location>
    <ligand>
        <name>a divalent metal cation</name>
        <dbReference type="ChEBI" id="CHEBI:60240"/>
    </ligand>
</feature>
<gene>
    <name evidence="4" type="ORF">EQZ20_08130</name>
</gene>
<evidence type="ECO:0000313" key="5">
    <source>
        <dbReference type="Proteomes" id="UP000288675"/>
    </source>
</evidence>
<feature type="binding site" evidence="3">
    <location>
        <position position="45"/>
    </location>
    <ligand>
        <name>a divalent metal cation</name>
        <dbReference type="ChEBI" id="CHEBI:60240"/>
    </ligand>
</feature>
<evidence type="ECO:0000256" key="1">
    <source>
        <dbReference type="ARBA" id="ARBA00008635"/>
    </source>
</evidence>